<evidence type="ECO:0000259" key="6">
    <source>
        <dbReference type="PROSITE" id="PS01124"/>
    </source>
</evidence>
<dbReference type="SMART" id="SM00342">
    <property type="entry name" value="HTH_ARAC"/>
    <property type="match status" value="1"/>
</dbReference>
<keyword evidence="1" id="KW-0805">Transcription regulation</keyword>
<evidence type="ECO:0000313" key="7">
    <source>
        <dbReference type="EMBL" id="SDV46362.1"/>
    </source>
</evidence>
<proteinExistence type="predicted"/>
<gene>
    <name evidence="7" type="ORF">SAMN05216551_101282</name>
</gene>
<organism evidence="7 8">
    <name type="scientific">Chitinasiproducens palmae</name>
    <dbReference type="NCBI Taxonomy" id="1770053"/>
    <lineage>
        <taxon>Bacteria</taxon>
        <taxon>Pseudomonadati</taxon>
        <taxon>Pseudomonadota</taxon>
        <taxon>Betaproteobacteria</taxon>
        <taxon>Burkholderiales</taxon>
        <taxon>Burkholderiaceae</taxon>
        <taxon>Chitinasiproducens</taxon>
    </lineage>
</organism>
<evidence type="ECO:0000256" key="5">
    <source>
        <dbReference type="SAM" id="MobiDB-lite"/>
    </source>
</evidence>
<evidence type="ECO:0000256" key="1">
    <source>
        <dbReference type="ARBA" id="ARBA00023015"/>
    </source>
</evidence>
<dbReference type="PRINTS" id="PR00032">
    <property type="entry name" value="HTHARAC"/>
</dbReference>
<dbReference type="InterPro" id="IPR011983">
    <property type="entry name" value="HpaA_TReg"/>
</dbReference>
<dbReference type="Pfam" id="PF12833">
    <property type="entry name" value="HTH_18"/>
    <property type="match status" value="1"/>
</dbReference>
<name>A0A1H2PJ36_9BURK</name>
<evidence type="ECO:0000256" key="3">
    <source>
        <dbReference type="ARBA" id="ARBA00023159"/>
    </source>
</evidence>
<keyword evidence="2" id="KW-0238">DNA-binding</keyword>
<dbReference type="Gene3D" id="1.10.10.60">
    <property type="entry name" value="Homeodomain-like"/>
    <property type="match status" value="1"/>
</dbReference>
<dbReference type="Pfam" id="PF02311">
    <property type="entry name" value="AraC_binding"/>
    <property type="match status" value="1"/>
</dbReference>
<feature type="domain" description="HTH araC/xylS-type" evidence="6">
    <location>
        <begin position="219"/>
        <end position="317"/>
    </location>
</feature>
<evidence type="ECO:0000256" key="2">
    <source>
        <dbReference type="ARBA" id="ARBA00023125"/>
    </source>
</evidence>
<dbReference type="EMBL" id="FNLO01000001">
    <property type="protein sequence ID" value="SDV46362.1"/>
    <property type="molecule type" value="Genomic_DNA"/>
</dbReference>
<evidence type="ECO:0000313" key="8">
    <source>
        <dbReference type="Proteomes" id="UP000243719"/>
    </source>
</evidence>
<keyword evidence="3" id="KW-0010">Activator</keyword>
<feature type="region of interest" description="Disordered" evidence="5">
    <location>
        <begin position="318"/>
        <end position="338"/>
    </location>
</feature>
<keyword evidence="4" id="KW-0804">Transcription</keyword>
<keyword evidence="8" id="KW-1185">Reference proteome</keyword>
<sequence>MPTDSPALIPNINLGRDFDRRYEGADIHYEALARLADFFGRNMGAHRHDRVFQVHFLETGEVRLQLEDQFYQASAPLFFVTPPSIPHAFVFSDDAQGHVLTVHQAIVWALASEGFAGEPGRALTEARCVALPPSCVASERPASELARAASGFDAVPRGSVTRTLIDLFHMLRDEASAQRPERGQSLHALTRLIFIWLHRASDAPLPKRAQSGRDLTVFRAFNELVEHHYAEHWPLARYAEALNVTESRLNDICRRLADVPSKRVPTDRLMQEAKRLLRFTRASVSEIAWQLGYRDDAYFCRVFRREIGAAPAAWRRRLAPNNDGDDRPPTLDQRPMQE</sequence>
<dbReference type="PROSITE" id="PS01124">
    <property type="entry name" value="HTH_ARAC_FAMILY_2"/>
    <property type="match status" value="1"/>
</dbReference>
<feature type="compositionally biased region" description="Basic and acidic residues" evidence="5">
    <location>
        <begin position="324"/>
        <end position="338"/>
    </location>
</feature>
<dbReference type="SUPFAM" id="SSF51182">
    <property type="entry name" value="RmlC-like cupins"/>
    <property type="match status" value="1"/>
</dbReference>
<dbReference type="Gene3D" id="2.60.120.10">
    <property type="entry name" value="Jelly Rolls"/>
    <property type="match status" value="1"/>
</dbReference>
<dbReference type="InterPro" id="IPR018060">
    <property type="entry name" value="HTH_AraC"/>
</dbReference>
<dbReference type="PANTHER" id="PTHR43280">
    <property type="entry name" value="ARAC-FAMILY TRANSCRIPTIONAL REGULATOR"/>
    <property type="match status" value="1"/>
</dbReference>
<protein>
    <submittedName>
        <fullName evidence="7">Transcriptional regulator, AraC family</fullName>
    </submittedName>
</protein>
<dbReference type="GO" id="GO:0003700">
    <property type="term" value="F:DNA-binding transcription factor activity"/>
    <property type="evidence" value="ECO:0007669"/>
    <property type="project" value="InterPro"/>
</dbReference>
<dbReference type="InterPro" id="IPR003313">
    <property type="entry name" value="AraC-bd"/>
</dbReference>
<dbReference type="InterPro" id="IPR009057">
    <property type="entry name" value="Homeodomain-like_sf"/>
</dbReference>
<dbReference type="GO" id="GO:0043565">
    <property type="term" value="F:sequence-specific DNA binding"/>
    <property type="evidence" value="ECO:0007669"/>
    <property type="project" value="InterPro"/>
</dbReference>
<dbReference type="RefSeq" id="WP_091903820.1">
    <property type="nucleotide sequence ID" value="NZ_FNLO01000001.1"/>
</dbReference>
<accession>A0A1H2PJ36</accession>
<dbReference type="SUPFAM" id="SSF46689">
    <property type="entry name" value="Homeodomain-like"/>
    <property type="match status" value="1"/>
</dbReference>
<dbReference type="AlphaFoldDB" id="A0A1H2PJ36"/>
<dbReference type="OrthoDB" id="9803764at2"/>
<evidence type="ECO:0000256" key="4">
    <source>
        <dbReference type="ARBA" id="ARBA00023163"/>
    </source>
</evidence>
<dbReference type="Proteomes" id="UP000243719">
    <property type="component" value="Unassembled WGS sequence"/>
</dbReference>
<dbReference type="STRING" id="1770053.SAMN05216551_101282"/>
<dbReference type="InterPro" id="IPR011051">
    <property type="entry name" value="RmlC_Cupin_sf"/>
</dbReference>
<dbReference type="InterPro" id="IPR020449">
    <property type="entry name" value="Tscrpt_reg_AraC-type_HTH"/>
</dbReference>
<reference evidence="8" key="1">
    <citation type="submission" date="2016-09" db="EMBL/GenBank/DDBJ databases">
        <authorList>
            <person name="Varghese N."/>
            <person name="Submissions S."/>
        </authorList>
    </citation>
    <scope>NUCLEOTIDE SEQUENCE [LARGE SCALE GENOMIC DNA]</scope>
    <source>
        <strain evidence="8">JS23</strain>
    </source>
</reference>
<dbReference type="PANTHER" id="PTHR43280:SF19">
    <property type="entry name" value="4-HYDROXYPHENYLACETATE CATABOLISM PROTEIN"/>
    <property type="match status" value="1"/>
</dbReference>
<dbReference type="InterPro" id="IPR014710">
    <property type="entry name" value="RmlC-like_jellyroll"/>
</dbReference>
<dbReference type="NCBIfam" id="TIGR02297">
    <property type="entry name" value="HpaA"/>
    <property type="match status" value="1"/>
</dbReference>